<dbReference type="Pfam" id="PF13407">
    <property type="entry name" value="Peripla_BP_4"/>
    <property type="match status" value="1"/>
</dbReference>
<dbReference type="EMBL" id="CP060632">
    <property type="protein sequence ID" value="QNM00010.1"/>
    <property type="molecule type" value="Genomic_DNA"/>
</dbReference>
<dbReference type="CDD" id="cd01536">
    <property type="entry name" value="PBP1_ABC_sugar_binding-like"/>
    <property type="match status" value="1"/>
</dbReference>
<dbReference type="PANTHER" id="PTHR46847:SF1">
    <property type="entry name" value="D-ALLOSE-BINDING PERIPLASMIC PROTEIN-RELATED"/>
    <property type="match status" value="1"/>
</dbReference>
<dbReference type="Gene3D" id="3.40.50.2300">
    <property type="match status" value="2"/>
</dbReference>
<dbReference type="KEGG" id="wcp:H9Q76_01465"/>
<keyword evidence="7" id="KW-1185">Reference proteome</keyword>
<dbReference type="SUPFAM" id="SSF53822">
    <property type="entry name" value="Periplasmic binding protein-like I"/>
    <property type="match status" value="1"/>
</dbReference>
<name>A0A7G9FN78_9FIRM</name>
<feature type="domain" description="Periplasmic binding protein" evidence="5">
    <location>
        <begin position="40"/>
        <end position="295"/>
    </location>
</feature>
<feature type="chain" id="PRO_5039259031" evidence="4">
    <location>
        <begin position="29"/>
        <end position="321"/>
    </location>
</feature>
<dbReference type="InterPro" id="IPR028082">
    <property type="entry name" value="Peripla_BP_I"/>
</dbReference>
<sequence length="321" mass="34269">MTMKKRKRLFGILLAVVMTVAMMTGCSAGKGGTSGSGVKVGFLAPTLQTEFMIGIDEKLHEECDNRGWDYVSASFDNDSAAAVSAIENMVTGNCNYIVAMVSDTSCDDALKAAQEKGVKIIECGVETAVHDLVLKTDQYSIGTQIGDMAADWLNSQLGGEGNIVVYTTYQNQDMQDRGQGIQDAIKEKAPNVNILEVVDIGKDVVGSGTTTTETMLQKYSNLNGIVCYGDAAAVESVEAVKAAGKDNENFGVFACDGTNQALKGINDGTCMRGTMYFEPIGSVMAEYIQQMVDGKTVDEAVETPIHAVTKANIADYYKADK</sequence>
<dbReference type="AlphaFoldDB" id="A0A7G9FN78"/>
<evidence type="ECO:0000313" key="6">
    <source>
        <dbReference type="EMBL" id="QNM00010.1"/>
    </source>
</evidence>
<dbReference type="Proteomes" id="UP000515819">
    <property type="component" value="Chromosome"/>
</dbReference>
<dbReference type="InterPro" id="IPR025997">
    <property type="entry name" value="SBP_2_dom"/>
</dbReference>
<evidence type="ECO:0000256" key="3">
    <source>
        <dbReference type="ARBA" id="ARBA00022729"/>
    </source>
</evidence>
<accession>A0A7G9FN78</accession>
<keyword evidence="3 4" id="KW-0732">Signal</keyword>
<feature type="signal peptide" evidence="4">
    <location>
        <begin position="1"/>
        <end position="28"/>
    </location>
</feature>
<dbReference type="PROSITE" id="PS51257">
    <property type="entry name" value="PROKAR_LIPOPROTEIN"/>
    <property type="match status" value="1"/>
</dbReference>
<dbReference type="PANTHER" id="PTHR46847">
    <property type="entry name" value="D-ALLOSE-BINDING PERIPLASMIC PROTEIN-RELATED"/>
    <property type="match status" value="1"/>
</dbReference>
<evidence type="ECO:0000256" key="1">
    <source>
        <dbReference type="ARBA" id="ARBA00004196"/>
    </source>
</evidence>
<evidence type="ECO:0000259" key="5">
    <source>
        <dbReference type="Pfam" id="PF13407"/>
    </source>
</evidence>
<comment type="subcellular location">
    <subcellularLocation>
        <location evidence="1">Cell envelope</location>
    </subcellularLocation>
</comment>
<evidence type="ECO:0000256" key="4">
    <source>
        <dbReference type="SAM" id="SignalP"/>
    </source>
</evidence>
<reference evidence="6 7" key="1">
    <citation type="submission" date="2020-08" db="EMBL/GenBank/DDBJ databases">
        <authorList>
            <person name="Liu C."/>
            <person name="Sun Q."/>
        </authorList>
    </citation>
    <scope>NUCLEOTIDE SEQUENCE [LARGE SCALE GENOMIC DNA]</scope>
    <source>
        <strain evidence="6 7">NSJ-4</strain>
    </source>
</reference>
<protein>
    <submittedName>
        <fullName evidence="6">Sugar ABC transporter substrate-binding protein</fullName>
    </submittedName>
</protein>
<dbReference type="GO" id="GO:0030246">
    <property type="term" value="F:carbohydrate binding"/>
    <property type="evidence" value="ECO:0007669"/>
    <property type="project" value="UniProtKB-ARBA"/>
</dbReference>
<evidence type="ECO:0000313" key="7">
    <source>
        <dbReference type="Proteomes" id="UP000515819"/>
    </source>
</evidence>
<dbReference type="GO" id="GO:0030313">
    <property type="term" value="C:cell envelope"/>
    <property type="evidence" value="ECO:0007669"/>
    <property type="project" value="UniProtKB-SubCell"/>
</dbReference>
<gene>
    <name evidence="6" type="ORF">H9Q76_01465</name>
</gene>
<comment type="similarity">
    <text evidence="2">Belongs to the bacterial solute-binding protein 2 family.</text>
</comment>
<organism evidence="6 7">
    <name type="scientific">Wujia chipingensis</name>
    <dbReference type="NCBI Taxonomy" id="2763670"/>
    <lineage>
        <taxon>Bacteria</taxon>
        <taxon>Bacillati</taxon>
        <taxon>Bacillota</taxon>
        <taxon>Clostridia</taxon>
        <taxon>Lachnospirales</taxon>
        <taxon>Lachnospiraceae</taxon>
        <taxon>Wujia</taxon>
    </lineage>
</organism>
<evidence type="ECO:0000256" key="2">
    <source>
        <dbReference type="ARBA" id="ARBA00007639"/>
    </source>
</evidence>
<proteinExistence type="inferred from homology"/>